<dbReference type="EMBL" id="JAWLJX010000003">
    <property type="protein sequence ID" value="MDV6262129.1"/>
    <property type="molecule type" value="Genomic_DNA"/>
</dbReference>
<name>A0ABU4BD52_9NOCA</name>
<comment type="caution">
    <text evidence="1">The sequence shown here is derived from an EMBL/GenBank/DDBJ whole genome shotgun (WGS) entry which is preliminary data.</text>
</comment>
<accession>A0ABU4BD52</accession>
<dbReference type="Proteomes" id="UP001185755">
    <property type="component" value="Unassembled WGS sequence"/>
</dbReference>
<evidence type="ECO:0000313" key="1">
    <source>
        <dbReference type="EMBL" id="MDV6262129.1"/>
    </source>
</evidence>
<evidence type="ECO:0000313" key="2">
    <source>
        <dbReference type="Proteomes" id="UP001185755"/>
    </source>
</evidence>
<gene>
    <name evidence="1" type="ORF">R3P96_12335</name>
</gene>
<keyword evidence="2" id="KW-1185">Reference proteome</keyword>
<dbReference type="RefSeq" id="WP_317564593.1">
    <property type="nucleotide sequence ID" value="NZ_JAWLJX010000003.1"/>
</dbReference>
<sequence length="63" mass="6290">MIEQGWAAAALESRSVSAAIAGGALADEAASAAIESAQRLASALTVDTPIPLQLNMGKSCDDC</sequence>
<protein>
    <submittedName>
        <fullName evidence="1">Uncharacterized protein</fullName>
    </submittedName>
</protein>
<proteinExistence type="predicted"/>
<organism evidence="1 2">
    <name type="scientific">Rhodococcoides yunnanense</name>
    <dbReference type="NCBI Taxonomy" id="278209"/>
    <lineage>
        <taxon>Bacteria</taxon>
        <taxon>Bacillati</taxon>
        <taxon>Actinomycetota</taxon>
        <taxon>Actinomycetes</taxon>
        <taxon>Mycobacteriales</taxon>
        <taxon>Nocardiaceae</taxon>
        <taxon>Rhodococcoides</taxon>
    </lineage>
</organism>
<reference evidence="1 2" key="1">
    <citation type="submission" date="2023-10" db="EMBL/GenBank/DDBJ databases">
        <title>Development of a sustainable strategy for remediation of hydrocarbon-contaminated territories based on the waste exchange concept.</title>
        <authorList>
            <person name="Krivoruchko A."/>
        </authorList>
    </citation>
    <scope>NUCLEOTIDE SEQUENCE [LARGE SCALE GENOMIC DNA]</scope>
    <source>
        <strain evidence="1 2">IEGM 1323</strain>
    </source>
</reference>